<evidence type="ECO:0000256" key="7">
    <source>
        <dbReference type="ARBA" id="ARBA00022763"/>
    </source>
</evidence>
<keyword evidence="14" id="KW-0539">Nucleus</keyword>
<keyword evidence="12" id="KW-0558">Oxidation</keyword>
<evidence type="ECO:0000256" key="5">
    <source>
        <dbReference type="ARBA" id="ARBA00022490"/>
    </source>
</evidence>
<evidence type="ECO:0000256" key="15">
    <source>
        <dbReference type="ARBA" id="ARBA00023278"/>
    </source>
</evidence>
<evidence type="ECO:0000256" key="23">
    <source>
        <dbReference type="ARBA" id="ARBA00066588"/>
    </source>
</evidence>
<dbReference type="InterPro" id="IPR032854">
    <property type="entry name" value="ALKBH3"/>
</dbReference>
<dbReference type="GO" id="GO:0035516">
    <property type="term" value="F:broad specificity oxidative DNA demethylase activity"/>
    <property type="evidence" value="ECO:0007669"/>
    <property type="project" value="UniProtKB-EC"/>
</dbReference>
<evidence type="ECO:0000256" key="19">
    <source>
        <dbReference type="ARBA" id="ARBA00052597"/>
    </source>
</evidence>
<dbReference type="InterPro" id="IPR027450">
    <property type="entry name" value="AlkB-like"/>
</dbReference>
<evidence type="ECO:0000313" key="30">
    <source>
        <dbReference type="RefSeq" id="XP_032823009.1"/>
    </source>
</evidence>
<comment type="catalytic activity">
    <reaction evidence="19">
        <text>a 3,N(4)-etheno-2'-deoxycytidine in single-stranded DNA + 2-oxoglutarate + O2 + H2O = a 2'-deoxycytidine in single-stranded DNA + glyoxal + succinate + CO2</text>
        <dbReference type="Rhea" id="RHEA:70471"/>
        <dbReference type="Rhea" id="RHEA-COMP:12846"/>
        <dbReference type="Rhea" id="RHEA-COMP:17906"/>
        <dbReference type="ChEBI" id="CHEBI:15377"/>
        <dbReference type="ChEBI" id="CHEBI:15379"/>
        <dbReference type="ChEBI" id="CHEBI:16526"/>
        <dbReference type="ChEBI" id="CHEBI:16810"/>
        <dbReference type="ChEBI" id="CHEBI:30031"/>
        <dbReference type="ChEBI" id="CHEBI:34779"/>
        <dbReference type="ChEBI" id="CHEBI:85452"/>
        <dbReference type="ChEBI" id="CHEBI:189585"/>
    </reaction>
    <physiologicalReaction direction="left-to-right" evidence="19">
        <dbReference type="Rhea" id="RHEA:70472"/>
    </physiologicalReaction>
</comment>
<evidence type="ECO:0000256" key="13">
    <source>
        <dbReference type="ARBA" id="ARBA00023204"/>
    </source>
</evidence>
<dbReference type="GO" id="GO:0006307">
    <property type="term" value="P:DNA alkylation repair"/>
    <property type="evidence" value="ECO:0007669"/>
    <property type="project" value="InterPro"/>
</dbReference>
<keyword evidence="29" id="KW-1185">Reference proteome</keyword>
<evidence type="ECO:0000313" key="31">
    <source>
        <dbReference type="RefSeq" id="XP_032823010.1"/>
    </source>
</evidence>
<keyword evidence="15" id="KW-0379">Hydroxylation</keyword>
<dbReference type="InterPro" id="IPR037151">
    <property type="entry name" value="AlkB-like_sf"/>
</dbReference>
<dbReference type="InterPro" id="IPR005123">
    <property type="entry name" value="Oxoglu/Fe-dep_dioxygenase_dom"/>
</dbReference>
<comment type="catalytic activity">
    <reaction evidence="17">
        <text>an N(1)-methyl-2'-deoxyadenosine in single-stranded DNA + 2-oxoglutarate + O2 = a 2'-deoxyadenosine in single-stranded DNA + formaldehyde + succinate + CO2 + H(+)</text>
        <dbReference type="Rhea" id="RHEA:70447"/>
        <dbReference type="Rhea" id="RHEA-COMP:17895"/>
        <dbReference type="Rhea" id="RHEA-COMP:17896"/>
        <dbReference type="ChEBI" id="CHEBI:15378"/>
        <dbReference type="ChEBI" id="CHEBI:15379"/>
        <dbReference type="ChEBI" id="CHEBI:16526"/>
        <dbReference type="ChEBI" id="CHEBI:16810"/>
        <dbReference type="ChEBI" id="CHEBI:16842"/>
        <dbReference type="ChEBI" id="CHEBI:30031"/>
        <dbReference type="ChEBI" id="CHEBI:90615"/>
        <dbReference type="ChEBI" id="CHEBI:139096"/>
    </reaction>
    <physiologicalReaction direction="left-to-right" evidence="17">
        <dbReference type="Rhea" id="RHEA:70448"/>
    </physiologicalReaction>
</comment>
<dbReference type="PANTHER" id="PTHR31212">
    <property type="entry name" value="ALPHA-KETOGLUTARATE-DEPENDENT DIOXYGENASE ALKB HOMOLOG 3"/>
    <property type="match status" value="1"/>
</dbReference>
<keyword evidence="10" id="KW-0560">Oxidoreductase</keyword>
<evidence type="ECO:0000256" key="10">
    <source>
        <dbReference type="ARBA" id="ARBA00023002"/>
    </source>
</evidence>
<comment type="catalytic activity">
    <reaction evidence="20">
        <text>a methylated nucleobase within DNA + 2-oxoglutarate + O2 = a nucleobase within DNA + formaldehyde + succinate + CO2</text>
        <dbReference type="Rhea" id="RHEA:30299"/>
        <dbReference type="Rhea" id="RHEA-COMP:12192"/>
        <dbReference type="Rhea" id="RHEA-COMP:12193"/>
        <dbReference type="ChEBI" id="CHEBI:15379"/>
        <dbReference type="ChEBI" id="CHEBI:16526"/>
        <dbReference type="ChEBI" id="CHEBI:16810"/>
        <dbReference type="ChEBI" id="CHEBI:16842"/>
        <dbReference type="ChEBI" id="CHEBI:30031"/>
        <dbReference type="ChEBI" id="CHEBI:32875"/>
        <dbReference type="ChEBI" id="CHEBI:64428"/>
        <dbReference type="EC" id="1.14.11.33"/>
    </reaction>
    <physiologicalReaction direction="left-to-right" evidence="20">
        <dbReference type="Rhea" id="RHEA:30300"/>
    </physiologicalReaction>
</comment>
<evidence type="ECO:0000313" key="29">
    <source>
        <dbReference type="Proteomes" id="UP001318040"/>
    </source>
</evidence>
<evidence type="ECO:0000256" key="18">
    <source>
        <dbReference type="ARBA" id="ARBA00051165"/>
    </source>
</evidence>
<dbReference type="SUPFAM" id="SSF51197">
    <property type="entry name" value="Clavaminate synthase-like"/>
    <property type="match status" value="1"/>
</dbReference>
<evidence type="ECO:0000256" key="11">
    <source>
        <dbReference type="ARBA" id="ARBA00023004"/>
    </source>
</evidence>
<dbReference type="KEGG" id="pmrn:116949621"/>
<dbReference type="CTD" id="221120"/>
<dbReference type="GO" id="GO:0046872">
    <property type="term" value="F:metal ion binding"/>
    <property type="evidence" value="ECO:0007669"/>
    <property type="project" value="UniProtKB-KW"/>
</dbReference>
<accession>A0AAJ7X6G7</accession>
<dbReference type="PANTHER" id="PTHR31212:SF4">
    <property type="entry name" value="ALPHA-KETOGLUTARATE-DEPENDENT DIOXYGENASE ALKB HOMOLOG 3"/>
    <property type="match status" value="1"/>
</dbReference>
<dbReference type="EC" id="1.14.11.54" evidence="23"/>
<evidence type="ECO:0000256" key="25">
    <source>
        <dbReference type="ARBA" id="ARBA00071421"/>
    </source>
</evidence>
<dbReference type="RefSeq" id="XP_032823009.1">
    <property type="nucleotide sequence ID" value="XM_032967118.1"/>
</dbReference>
<dbReference type="GO" id="GO:1990930">
    <property type="term" value="F:mRNA N1-methyladenosine dioxygenase activity"/>
    <property type="evidence" value="ECO:0007669"/>
    <property type="project" value="UniProtKB-EC"/>
</dbReference>
<keyword evidence="5" id="KW-0963">Cytoplasm</keyword>
<comment type="similarity">
    <text evidence="4">Belongs to the alkB family.</text>
</comment>
<proteinExistence type="inferred from homology"/>
<keyword evidence="11" id="KW-0408">Iron</keyword>
<evidence type="ECO:0000256" key="1">
    <source>
        <dbReference type="ARBA" id="ARBA00001954"/>
    </source>
</evidence>
<evidence type="ECO:0000256" key="22">
    <source>
        <dbReference type="ARBA" id="ARBA00064884"/>
    </source>
</evidence>
<dbReference type="PROSITE" id="PS51471">
    <property type="entry name" value="FE2OG_OXY"/>
    <property type="match status" value="1"/>
</dbReference>
<evidence type="ECO:0000256" key="16">
    <source>
        <dbReference type="ARBA" id="ARBA00050870"/>
    </source>
</evidence>
<evidence type="ECO:0000256" key="26">
    <source>
        <dbReference type="ARBA" id="ARBA00077988"/>
    </source>
</evidence>
<keyword evidence="7" id="KW-0227">DNA damage</keyword>
<reference evidence="30 31" key="1">
    <citation type="submission" date="2025-04" db="UniProtKB">
        <authorList>
            <consortium name="RefSeq"/>
        </authorList>
    </citation>
    <scope>IDENTIFICATION</scope>
    <source>
        <tissue evidence="30 31">Sperm</tissue>
    </source>
</reference>
<evidence type="ECO:0000256" key="27">
    <source>
        <dbReference type="SAM" id="MobiDB-lite"/>
    </source>
</evidence>
<evidence type="ECO:0000256" key="3">
    <source>
        <dbReference type="ARBA" id="ARBA00004496"/>
    </source>
</evidence>
<feature type="domain" description="Fe2OG dioxygenase" evidence="28">
    <location>
        <begin position="169"/>
        <end position="275"/>
    </location>
</feature>
<dbReference type="GO" id="GO:0005654">
    <property type="term" value="C:nucleoplasm"/>
    <property type="evidence" value="ECO:0007669"/>
    <property type="project" value="TreeGrafter"/>
</dbReference>
<dbReference type="RefSeq" id="XP_032823010.1">
    <property type="nucleotide sequence ID" value="XM_032967119.1"/>
</dbReference>
<dbReference type="Pfam" id="PF13532">
    <property type="entry name" value="2OG-FeII_Oxy_2"/>
    <property type="match status" value="1"/>
</dbReference>
<keyword evidence="8" id="KW-0832">Ubl conjugation</keyword>
<dbReference type="FunFam" id="2.60.120.590:FF:000003">
    <property type="entry name" value="alpha-ketoglutarate-dependent dioxygenase alkB homolog 3"/>
    <property type="match status" value="1"/>
</dbReference>
<gene>
    <name evidence="30 31" type="primary">ALKBH3</name>
</gene>
<keyword evidence="6" id="KW-0479">Metal-binding</keyword>
<sequence>MDKRSRPRVQGGWATPAANNKSRPPAASQQVTKAPISAPKQNNAETQDGKFVYVDPEKPLRRAPDVKVINAAGDYEISTGPTGVSSLRLFPGFVERAEADWMFEQLAAEIPWGQRTYTKHGVTSLEPRLTCWYGDHPYTYSRLTMEANPHWHPLVTMLRDRIAEVTGVQCNSVLANWYRNEHDSVDWHCDDEPDLGPQPSIASLSLGEMRSFELRKKPPPEDEGDFTYVERLRVPLGHGDLILMFGALQDDWQHRVPKEYHSRAGRINLTFRTIYPNKTAHT</sequence>
<evidence type="ECO:0000259" key="28">
    <source>
        <dbReference type="PROSITE" id="PS51471"/>
    </source>
</evidence>
<keyword evidence="9 30" id="KW-0223">Dioxygenase</keyword>
<evidence type="ECO:0000256" key="4">
    <source>
        <dbReference type="ARBA" id="ARBA00007879"/>
    </source>
</evidence>
<organism evidence="29 31">
    <name type="scientific">Petromyzon marinus</name>
    <name type="common">Sea lamprey</name>
    <dbReference type="NCBI Taxonomy" id="7757"/>
    <lineage>
        <taxon>Eukaryota</taxon>
        <taxon>Metazoa</taxon>
        <taxon>Chordata</taxon>
        <taxon>Craniata</taxon>
        <taxon>Vertebrata</taxon>
        <taxon>Cyclostomata</taxon>
        <taxon>Hyperoartia</taxon>
        <taxon>Petromyzontiformes</taxon>
        <taxon>Petromyzontidae</taxon>
        <taxon>Petromyzon</taxon>
    </lineage>
</organism>
<protein>
    <recommendedName>
        <fullName evidence="25">Alpha-ketoglutarate-dependent dioxygenase alkB homolog 3</fullName>
        <ecNumber evidence="24">1.14.11.33</ecNumber>
        <ecNumber evidence="23">1.14.11.54</ecNumber>
    </recommendedName>
    <alternativeName>
        <fullName evidence="26">Alkylated DNA repair protein alkB homolog 3</fullName>
    </alternativeName>
</protein>
<evidence type="ECO:0000256" key="17">
    <source>
        <dbReference type="ARBA" id="ARBA00051010"/>
    </source>
</evidence>
<dbReference type="GO" id="GO:0005739">
    <property type="term" value="C:mitochondrion"/>
    <property type="evidence" value="ECO:0007669"/>
    <property type="project" value="TreeGrafter"/>
</dbReference>
<feature type="region of interest" description="Disordered" evidence="27">
    <location>
        <begin position="1"/>
        <end position="49"/>
    </location>
</feature>
<comment type="subcellular location">
    <subcellularLocation>
        <location evidence="3">Cytoplasm</location>
    </subcellularLocation>
    <subcellularLocation>
        <location evidence="2">Nucleus</location>
    </subcellularLocation>
</comment>
<dbReference type="EC" id="1.14.11.33" evidence="24"/>
<evidence type="ECO:0000256" key="9">
    <source>
        <dbReference type="ARBA" id="ARBA00022964"/>
    </source>
</evidence>
<dbReference type="AlphaFoldDB" id="A0AAJ7X6G7"/>
<comment type="subunit">
    <text evidence="22">Interacts with the ASCC complex composed of ASCC1, ASCC2 and ASCC3. Interacts directly with ASCC3, and is thereby recruited to the ASCC complex. Interacts with OTUD4; the interaction is direct. Interacts with USP7 and USP9X.</text>
</comment>
<evidence type="ECO:0000256" key="8">
    <source>
        <dbReference type="ARBA" id="ARBA00022843"/>
    </source>
</evidence>
<keyword evidence="13" id="KW-0234">DNA repair</keyword>
<comment type="catalytic activity">
    <reaction evidence="18">
        <text>an N(3)-methyl-2'-deoxycytidine in single-stranded DNA + 2-oxoglutarate + O2 = a 2'-deoxycytidine in single-stranded DNA + formaldehyde + succinate + CO2 + H(+)</text>
        <dbReference type="Rhea" id="RHEA:70435"/>
        <dbReference type="Rhea" id="RHEA-COMP:12846"/>
        <dbReference type="Rhea" id="RHEA-COMP:17894"/>
        <dbReference type="ChEBI" id="CHEBI:15378"/>
        <dbReference type="ChEBI" id="CHEBI:15379"/>
        <dbReference type="ChEBI" id="CHEBI:16526"/>
        <dbReference type="ChEBI" id="CHEBI:16810"/>
        <dbReference type="ChEBI" id="CHEBI:16842"/>
        <dbReference type="ChEBI" id="CHEBI:30031"/>
        <dbReference type="ChEBI" id="CHEBI:85452"/>
        <dbReference type="ChEBI" id="CHEBI:139075"/>
    </reaction>
    <physiologicalReaction direction="left-to-right" evidence="18">
        <dbReference type="Rhea" id="RHEA:70436"/>
    </physiologicalReaction>
</comment>
<comment type="catalytic activity">
    <reaction evidence="16">
        <text>an N(1)-methyladenosine in mRNA + 2-oxoglutarate + O2 = an adenosine in mRNA + formaldehyde + succinate + CO2</text>
        <dbReference type="Rhea" id="RHEA:49516"/>
        <dbReference type="Rhea" id="RHEA-COMP:12414"/>
        <dbReference type="Rhea" id="RHEA-COMP:12415"/>
        <dbReference type="ChEBI" id="CHEBI:15379"/>
        <dbReference type="ChEBI" id="CHEBI:16526"/>
        <dbReference type="ChEBI" id="CHEBI:16810"/>
        <dbReference type="ChEBI" id="CHEBI:16842"/>
        <dbReference type="ChEBI" id="CHEBI:30031"/>
        <dbReference type="ChEBI" id="CHEBI:74411"/>
        <dbReference type="ChEBI" id="CHEBI:74491"/>
        <dbReference type="EC" id="1.14.11.54"/>
    </reaction>
</comment>
<dbReference type="Proteomes" id="UP001318040">
    <property type="component" value="Chromosome 37"/>
</dbReference>
<evidence type="ECO:0000256" key="14">
    <source>
        <dbReference type="ARBA" id="ARBA00023242"/>
    </source>
</evidence>
<feature type="compositionally biased region" description="Polar residues" evidence="27">
    <location>
        <begin position="17"/>
        <end position="32"/>
    </location>
</feature>
<comment type="function">
    <text evidence="21">Dioxygenase that mediates demethylation of DNA and RNA containing 1-methyladenosine (m1A). Repairs alkylated DNA containing 1-methyladenosine (m1A) and 3-methylcytosine (m3C) by oxidative demethylation. Has a strong preference for single-stranded DNA. Able to process alkylated m3C within double-stranded regions via its interaction with ASCC3, which promotes DNA unwinding to generate single-stranded substrate needed for ALKBH3. Can repair exocyclic 3,N4-ethenocytosine adducs in single-stranded DNA. Also acts on RNA. Demethylates N(1)-methyladenosine (m1A) RNA, an epigenetic internal modification of messenger RNAs (mRNAs) highly enriched within 5'-untranslated regions (UTRs) and in the vicinity of start codons. Requires molecular oxygen, alpha-ketoglutarate and iron.</text>
</comment>
<evidence type="ECO:0000256" key="21">
    <source>
        <dbReference type="ARBA" id="ARBA00054625"/>
    </source>
</evidence>
<evidence type="ECO:0000256" key="6">
    <source>
        <dbReference type="ARBA" id="ARBA00022723"/>
    </source>
</evidence>
<dbReference type="Gene3D" id="2.60.120.590">
    <property type="entry name" value="Alpha-ketoglutarate-dependent dioxygenase AlkB-like"/>
    <property type="match status" value="1"/>
</dbReference>
<comment type="cofactor">
    <cofactor evidence="1">
        <name>Fe(2+)</name>
        <dbReference type="ChEBI" id="CHEBI:29033"/>
    </cofactor>
</comment>
<evidence type="ECO:0000256" key="24">
    <source>
        <dbReference type="ARBA" id="ARBA00066725"/>
    </source>
</evidence>
<evidence type="ECO:0000256" key="20">
    <source>
        <dbReference type="ARBA" id="ARBA00053025"/>
    </source>
</evidence>
<name>A0AAJ7X6G7_PETMA</name>
<evidence type="ECO:0000256" key="2">
    <source>
        <dbReference type="ARBA" id="ARBA00004123"/>
    </source>
</evidence>
<evidence type="ECO:0000256" key="12">
    <source>
        <dbReference type="ARBA" id="ARBA00023097"/>
    </source>
</evidence>